<dbReference type="InterPro" id="IPR036549">
    <property type="entry name" value="CX6/COA6-like_sf"/>
</dbReference>
<sequence length="107" mass="12726">MYLPNWQPQFCPSFSCKIIVFFQIMPASVMSGEKGFWTAPFDPRFPNTNQTKNCWQNYIDYHRCQKVKGEDYSPCEYYKRVYTSLCPIGWVEKWDDQREGGKFPGKI</sequence>
<dbReference type="CDD" id="cd00926">
    <property type="entry name" value="Cyt_c_Oxidase_VIb"/>
    <property type="match status" value="1"/>
</dbReference>
<dbReference type="InterPro" id="IPR003213">
    <property type="entry name" value="Cyt_c_oxidase_su6B"/>
</dbReference>
<dbReference type="GO" id="GO:0005739">
    <property type="term" value="C:mitochondrion"/>
    <property type="evidence" value="ECO:0007669"/>
    <property type="project" value="UniProtKB-SubCell"/>
</dbReference>
<keyword evidence="7" id="KW-1185">Reference proteome</keyword>
<evidence type="ECO:0000256" key="3">
    <source>
        <dbReference type="ARBA" id="ARBA00023157"/>
    </source>
</evidence>
<name>A0A8X6URH8_NEPPI</name>
<dbReference type="EMBL" id="BMAW01034514">
    <property type="protein sequence ID" value="GFU35549.1"/>
    <property type="molecule type" value="Genomic_DNA"/>
</dbReference>
<reference evidence="6" key="1">
    <citation type="submission" date="2020-08" db="EMBL/GenBank/DDBJ databases">
        <title>Multicomponent nature underlies the extraordinary mechanical properties of spider dragline silk.</title>
        <authorList>
            <person name="Kono N."/>
            <person name="Nakamura H."/>
            <person name="Mori M."/>
            <person name="Yoshida Y."/>
            <person name="Ohtoshi R."/>
            <person name="Malay A.D."/>
            <person name="Moran D.A.P."/>
            <person name="Tomita M."/>
            <person name="Numata K."/>
            <person name="Arakawa K."/>
        </authorList>
    </citation>
    <scope>NUCLEOTIDE SEQUENCE</scope>
</reference>
<accession>A0A8X6URH8</accession>
<dbReference type="Pfam" id="PF02297">
    <property type="entry name" value="COX6B"/>
    <property type="match status" value="1"/>
</dbReference>
<protein>
    <recommendedName>
        <fullName evidence="4">Cytochrome c oxidase subunit 6B1</fullName>
    </recommendedName>
    <alternativeName>
        <fullName evidence="5">Cytochrome c oxidase subunit VIb isoform 1</fullName>
    </alternativeName>
</protein>
<evidence type="ECO:0000256" key="5">
    <source>
        <dbReference type="ARBA" id="ARBA00042114"/>
    </source>
</evidence>
<evidence type="ECO:0000256" key="4">
    <source>
        <dbReference type="ARBA" id="ARBA00040060"/>
    </source>
</evidence>
<evidence type="ECO:0000313" key="6">
    <source>
        <dbReference type="EMBL" id="GFU35549.1"/>
    </source>
</evidence>
<keyword evidence="3" id="KW-1015">Disulfide bond</keyword>
<comment type="subcellular location">
    <subcellularLocation>
        <location evidence="1">Mitochondrion</location>
    </subcellularLocation>
</comment>
<proteinExistence type="predicted"/>
<evidence type="ECO:0000313" key="7">
    <source>
        <dbReference type="Proteomes" id="UP000887013"/>
    </source>
</evidence>
<gene>
    <name evidence="6" type="primary">COX6B1</name>
    <name evidence="6" type="ORF">NPIL_419481</name>
</gene>
<dbReference type="GO" id="GO:0045277">
    <property type="term" value="C:respiratory chain complex IV"/>
    <property type="evidence" value="ECO:0007669"/>
    <property type="project" value="InterPro"/>
</dbReference>
<comment type="caution">
    <text evidence="6">The sequence shown here is derived from an EMBL/GenBank/DDBJ whole genome shotgun (WGS) entry which is preliminary data.</text>
</comment>
<dbReference type="AlphaFoldDB" id="A0A8X6URH8"/>
<dbReference type="InterPro" id="IPR048280">
    <property type="entry name" value="COX6B-like"/>
</dbReference>
<organism evidence="6 7">
    <name type="scientific">Nephila pilipes</name>
    <name type="common">Giant wood spider</name>
    <name type="synonym">Nephila maculata</name>
    <dbReference type="NCBI Taxonomy" id="299642"/>
    <lineage>
        <taxon>Eukaryota</taxon>
        <taxon>Metazoa</taxon>
        <taxon>Ecdysozoa</taxon>
        <taxon>Arthropoda</taxon>
        <taxon>Chelicerata</taxon>
        <taxon>Arachnida</taxon>
        <taxon>Araneae</taxon>
        <taxon>Araneomorphae</taxon>
        <taxon>Entelegynae</taxon>
        <taxon>Araneoidea</taxon>
        <taxon>Nephilidae</taxon>
        <taxon>Nephila</taxon>
    </lineage>
</organism>
<dbReference type="SUPFAM" id="SSF47694">
    <property type="entry name" value="Cytochrome c oxidase subunit h"/>
    <property type="match status" value="1"/>
</dbReference>
<keyword evidence="2" id="KW-0496">Mitochondrion</keyword>
<evidence type="ECO:0000256" key="1">
    <source>
        <dbReference type="ARBA" id="ARBA00004173"/>
    </source>
</evidence>
<evidence type="ECO:0000256" key="2">
    <source>
        <dbReference type="ARBA" id="ARBA00023128"/>
    </source>
</evidence>
<dbReference type="OrthoDB" id="1107506at2759"/>
<dbReference type="Gene3D" id="1.10.10.140">
    <property type="entry name" value="Cytochrome c oxidase, subunit VIb"/>
    <property type="match status" value="1"/>
</dbReference>
<dbReference type="PANTHER" id="PTHR11387">
    <property type="entry name" value="CYTOCHROME C OXIDASE SUBUNIT 6B"/>
    <property type="match status" value="1"/>
</dbReference>
<dbReference type="PROSITE" id="PS51808">
    <property type="entry name" value="CHCH"/>
    <property type="match status" value="1"/>
</dbReference>
<dbReference type="FunFam" id="1.10.10.140:FF:000001">
    <property type="entry name" value="Cytochrome c oxidase subunit 6B1"/>
    <property type="match status" value="1"/>
</dbReference>
<dbReference type="Proteomes" id="UP000887013">
    <property type="component" value="Unassembled WGS sequence"/>
</dbReference>